<organism evidence="2 3">
    <name type="scientific">Trichinella britovi</name>
    <name type="common">Parasitic roundworm</name>
    <dbReference type="NCBI Taxonomy" id="45882"/>
    <lineage>
        <taxon>Eukaryota</taxon>
        <taxon>Metazoa</taxon>
        <taxon>Ecdysozoa</taxon>
        <taxon>Nematoda</taxon>
        <taxon>Enoplea</taxon>
        <taxon>Dorylaimia</taxon>
        <taxon>Trichinellida</taxon>
        <taxon>Trichinellidae</taxon>
        <taxon>Trichinella</taxon>
    </lineage>
</organism>
<keyword evidence="1" id="KW-0812">Transmembrane</keyword>
<feature type="transmembrane region" description="Helical" evidence="1">
    <location>
        <begin position="63"/>
        <end position="83"/>
    </location>
</feature>
<feature type="transmembrane region" description="Helical" evidence="1">
    <location>
        <begin position="95"/>
        <end position="115"/>
    </location>
</feature>
<name>A0A0V1CBR8_TRIBR</name>
<evidence type="ECO:0000313" key="3">
    <source>
        <dbReference type="Proteomes" id="UP000054653"/>
    </source>
</evidence>
<evidence type="ECO:0000256" key="1">
    <source>
        <dbReference type="SAM" id="Phobius"/>
    </source>
</evidence>
<accession>A0A0V1CBR8</accession>
<evidence type="ECO:0000313" key="2">
    <source>
        <dbReference type="EMBL" id="KRY46740.1"/>
    </source>
</evidence>
<keyword evidence="1" id="KW-0472">Membrane</keyword>
<dbReference type="EMBL" id="JYDI01000274">
    <property type="protein sequence ID" value="KRY46740.1"/>
    <property type="molecule type" value="Genomic_DNA"/>
</dbReference>
<feature type="transmembrane region" description="Helical" evidence="1">
    <location>
        <begin position="24"/>
        <end position="43"/>
    </location>
</feature>
<keyword evidence="3" id="KW-1185">Reference proteome</keyword>
<feature type="transmembrane region" description="Helical" evidence="1">
    <location>
        <begin position="121"/>
        <end position="147"/>
    </location>
</feature>
<reference evidence="2 3" key="1">
    <citation type="submission" date="2015-01" db="EMBL/GenBank/DDBJ databases">
        <title>Evolution of Trichinella species and genotypes.</title>
        <authorList>
            <person name="Korhonen P.K."/>
            <person name="Edoardo P."/>
            <person name="Giuseppe L.R."/>
            <person name="Gasser R.B."/>
        </authorList>
    </citation>
    <scope>NUCLEOTIDE SEQUENCE [LARGE SCALE GENOMIC DNA]</scope>
    <source>
        <strain evidence="2">ISS120</strain>
    </source>
</reference>
<proteinExistence type="predicted"/>
<gene>
    <name evidence="2" type="ORF">T03_11318</name>
</gene>
<protein>
    <recommendedName>
        <fullName evidence="4">Transmembrane protein</fullName>
    </recommendedName>
</protein>
<dbReference type="AlphaFoldDB" id="A0A0V1CBR8"/>
<comment type="caution">
    <text evidence="2">The sequence shown here is derived from an EMBL/GenBank/DDBJ whole genome shotgun (WGS) entry which is preliminary data.</text>
</comment>
<evidence type="ECO:0008006" key="4">
    <source>
        <dbReference type="Google" id="ProtNLM"/>
    </source>
</evidence>
<sequence length="150" mass="16982">MTINTSLSLTYFSKSSLHTFHPSWSLNAVLCYALALRGALYALHTSEGMFRLGHFVVMAFSETFSLVDFNCAFEALFLVVTFFRNFTFSYLASSCLDLEILIFYVILVGFCTIAFHPSWSLNAVLCYALALRGALYALHVLINVAWLRYQ</sequence>
<keyword evidence="1" id="KW-1133">Transmembrane helix</keyword>
<dbReference type="Proteomes" id="UP000054653">
    <property type="component" value="Unassembled WGS sequence"/>
</dbReference>